<dbReference type="AlphaFoldDB" id="A0A368NMJ2"/>
<dbReference type="GO" id="GO:0016020">
    <property type="term" value="C:membrane"/>
    <property type="evidence" value="ECO:0007669"/>
    <property type="project" value="UniProtKB-SubCell"/>
</dbReference>
<protein>
    <submittedName>
        <fullName evidence="8">Methyl-accepting chemotaxis protein</fullName>
    </submittedName>
</protein>
<dbReference type="Gene3D" id="1.10.287.950">
    <property type="entry name" value="Methyl-accepting chemotaxis protein"/>
    <property type="match status" value="1"/>
</dbReference>
<dbReference type="Pfam" id="PF12729">
    <property type="entry name" value="4HB_MCP_1"/>
    <property type="match status" value="1"/>
</dbReference>
<dbReference type="InterPro" id="IPR003660">
    <property type="entry name" value="HAMP_dom"/>
</dbReference>
<dbReference type="FunFam" id="1.10.287.950:FF:000001">
    <property type="entry name" value="Methyl-accepting chemotaxis sensory transducer"/>
    <property type="match status" value="1"/>
</dbReference>
<keyword evidence="2 4" id="KW-0807">Transducer</keyword>
<name>A0A368NMJ2_9GAMM</name>
<dbReference type="Pfam" id="PF00672">
    <property type="entry name" value="HAMP"/>
    <property type="match status" value="1"/>
</dbReference>
<organism evidence="8 9">
    <name type="scientific">Corallincola holothuriorum</name>
    <dbReference type="NCBI Taxonomy" id="2282215"/>
    <lineage>
        <taxon>Bacteria</taxon>
        <taxon>Pseudomonadati</taxon>
        <taxon>Pseudomonadota</taxon>
        <taxon>Gammaproteobacteria</taxon>
        <taxon>Alteromonadales</taxon>
        <taxon>Psychromonadaceae</taxon>
        <taxon>Corallincola</taxon>
    </lineage>
</organism>
<dbReference type="InterPro" id="IPR004089">
    <property type="entry name" value="MCPsignal_dom"/>
</dbReference>
<dbReference type="Pfam" id="PF00015">
    <property type="entry name" value="MCPsignal"/>
    <property type="match status" value="1"/>
</dbReference>
<feature type="transmembrane region" description="Helical" evidence="5">
    <location>
        <begin position="12"/>
        <end position="32"/>
    </location>
</feature>
<sequence>MNKLSIVHRIYLAFAVLVLLFAIAGGISFLQLNSVKSSFSSVTNDANLLTADANLAKIHVLDLNRLANNVALSDSTDSLSATIQAIEAESSRYLASLDRLASHADVYAHSQVSDQLGILKGRLDEYSQSVEMIRENRSKVLIESDQIAEERSTFLYKTSIAKKAVNSGSASMAAYDGYIQGLLDTFNSTLELMEFITTNLLVSDDIDKMNEMLDRIKVNAVTLDDYYLSILDEVEGLDGNADVKDGMEQLFFAVNDPNGIIARHIANVNRSKQVAAALDSMADELVGDLFLYDDMVDYSQDITARAEAKATSAVSTTITLTLVTLIGAVAVALVVAWLMGQAIRVPLNKVMRVLDLMASGDFRQRIQHSGGDEFSQVADWVNKLADNMNEVIARLRESSARLTQVAADNSDTTLRTRAALERQNAEVQGVAAAITEMESAVAEIARNTDASRERTLEVETEADGGRTVMAESITILGTLSQRLDESNSVIQQVDNLSGEINKIVEVITGVADKTNLLALNAAIEAARAGEQGRGFAVVADEVRQLASQTASSTEEIQNIIGQLQRQSKEAVSTMASSVGEMNNTRDHIEHANQSMEQIQGSMSSVRDMANLISEAASQQQLAAEEITRNVNVVSEVSHENFEEIEKIAATTEELNTMAAEQDSLLSRFSV</sequence>
<dbReference type="GO" id="GO:0007165">
    <property type="term" value="P:signal transduction"/>
    <property type="evidence" value="ECO:0007669"/>
    <property type="project" value="UniProtKB-KW"/>
</dbReference>
<gene>
    <name evidence="8" type="ORF">DU002_04860</name>
</gene>
<evidence type="ECO:0000256" key="1">
    <source>
        <dbReference type="ARBA" id="ARBA00004370"/>
    </source>
</evidence>
<comment type="caution">
    <text evidence="8">The sequence shown here is derived from an EMBL/GenBank/DDBJ whole genome shotgun (WGS) entry which is preliminary data.</text>
</comment>
<feature type="domain" description="HAMP" evidence="7">
    <location>
        <begin position="341"/>
        <end position="393"/>
    </location>
</feature>
<reference evidence="8 9" key="1">
    <citation type="submission" date="2018-07" db="EMBL/GenBank/DDBJ databases">
        <title>Corallincola holothuriorum sp. nov., a new facultative anaerobe isolated from sea cucumber Apostichopus japonicus.</title>
        <authorList>
            <person name="Xia H."/>
        </authorList>
    </citation>
    <scope>NUCLEOTIDE SEQUENCE [LARGE SCALE GENOMIC DNA]</scope>
    <source>
        <strain evidence="8 9">C4</strain>
    </source>
</reference>
<evidence type="ECO:0000259" key="7">
    <source>
        <dbReference type="PROSITE" id="PS50885"/>
    </source>
</evidence>
<evidence type="ECO:0000256" key="5">
    <source>
        <dbReference type="SAM" id="Phobius"/>
    </source>
</evidence>
<feature type="transmembrane region" description="Helical" evidence="5">
    <location>
        <begin position="318"/>
        <end position="339"/>
    </location>
</feature>
<dbReference type="EMBL" id="QPID01000002">
    <property type="protein sequence ID" value="RCU51802.1"/>
    <property type="molecule type" value="Genomic_DNA"/>
</dbReference>
<comment type="subcellular location">
    <subcellularLocation>
        <location evidence="1">Membrane</location>
    </subcellularLocation>
</comment>
<dbReference type="RefSeq" id="WP_114337231.1">
    <property type="nucleotide sequence ID" value="NZ_QPID01000002.1"/>
</dbReference>
<keyword evidence="5" id="KW-0812">Transmembrane</keyword>
<comment type="similarity">
    <text evidence="3">Belongs to the methyl-accepting chemotaxis (MCP) protein family.</text>
</comment>
<evidence type="ECO:0000256" key="3">
    <source>
        <dbReference type="ARBA" id="ARBA00029447"/>
    </source>
</evidence>
<dbReference type="PANTHER" id="PTHR32089:SF112">
    <property type="entry name" value="LYSOZYME-LIKE PROTEIN-RELATED"/>
    <property type="match status" value="1"/>
</dbReference>
<keyword evidence="5" id="KW-1133">Transmembrane helix</keyword>
<dbReference type="SMART" id="SM00283">
    <property type="entry name" value="MA"/>
    <property type="match status" value="1"/>
</dbReference>
<dbReference type="PANTHER" id="PTHR32089">
    <property type="entry name" value="METHYL-ACCEPTING CHEMOTAXIS PROTEIN MCPB"/>
    <property type="match status" value="1"/>
</dbReference>
<dbReference type="InterPro" id="IPR024478">
    <property type="entry name" value="HlyB_4HB_MCP"/>
</dbReference>
<dbReference type="CDD" id="cd06225">
    <property type="entry name" value="HAMP"/>
    <property type="match status" value="1"/>
</dbReference>
<dbReference type="SMART" id="SM00304">
    <property type="entry name" value="HAMP"/>
    <property type="match status" value="1"/>
</dbReference>
<keyword evidence="5" id="KW-0472">Membrane</keyword>
<dbReference type="GO" id="GO:0006935">
    <property type="term" value="P:chemotaxis"/>
    <property type="evidence" value="ECO:0007669"/>
    <property type="project" value="UniProtKB-ARBA"/>
</dbReference>
<keyword evidence="9" id="KW-1185">Reference proteome</keyword>
<evidence type="ECO:0000313" key="8">
    <source>
        <dbReference type="EMBL" id="RCU51802.1"/>
    </source>
</evidence>
<evidence type="ECO:0000259" key="6">
    <source>
        <dbReference type="PROSITE" id="PS50111"/>
    </source>
</evidence>
<dbReference type="OrthoDB" id="2489132at2"/>
<dbReference type="PROSITE" id="PS50885">
    <property type="entry name" value="HAMP"/>
    <property type="match status" value="1"/>
</dbReference>
<evidence type="ECO:0000256" key="4">
    <source>
        <dbReference type="PROSITE-ProRule" id="PRU00284"/>
    </source>
</evidence>
<proteinExistence type="inferred from homology"/>
<dbReference type="CDD" id="cd11386">
    <property type="entry name" value="MCP_signal"/>
    <property type="match status" value="1"/>
</dbReference>
<dbReference type="Proteomes" id="UP000252558">
    <property type="component" value="Unassembled WGS sequence"/>
</dbReference>
<evidence type="ECO:0000256" key="2">
    <source>
        <dbReference type="ARBA" id="ARBA00023224"/>
    </source>
</evidence>
<dbReference type="PROSITE" id="PS50111">
    <property type="entry name" value="CHEMOTAXIS_TRANSDUC_2"/>
    <property type="match status" value="1"/>
</dbReference>
<accession>A0A368NMJ2</accession>
<dbReference type="SUPFAM" id="SSF58104">
    <property type="entry name" value="Methyl-accepting chemotaxis protein (MCP) signaling domain"/>
    <property type="match status" value="1"/>
</dbReference>
<evidence type="ECO:0000313" key="9">
    <source>
        <dbReference type="Proteomes" id="UP000252558"/>
    </source>
</evidence>
<feature type="domain" description="Methyl-accepting transducer" evidence="6">
    <location>
        <begin position="398"/>
        <end position="634"/>
    </location>
</feature>